<dbReference type="NCBIfam" id="NF004019">
    <property type="entry name" value="PRK05481.1"/>
    <property type="match status" value="1"/>
</dbReference>
<gene>
    <name evidence="6 8" type="primary">lipA</name>
    <name evidence="8" type="ORF">BCTU_176</name>
</gene>
<dbReference type="SFLD" id="SFLDS00029">
    <property type="entry name" value="Radical_SAM"/>
    <property type="match status" value="1"/>
</dbReference>
<dbReference type="GO" id="GO:0046872">
    <property type="term" value="F:metal ion binding"/>
    <property type="evidence" value="ECO:0007669"/>
    <property type="project" value="UniProtKB-KW"/>
</dbReference>
<dbReference type="Pfam" id="PF16881">
    <property type="entry name" value="LIAS_N"/>
    <property type="match status" value="1"/>
</dbReference>
<dbReference type="GO" id="GO:0005737">
    <property type="term" value="C:cytoplasm"/>
    <property type="evidence" value="ECO:0007669"/>
    <property type="project" value="UniProtKB-SubCell"/>
</dbReference>
<comment type="cofactor">
    <cofactor evidence="6">
        <name>[4Fe-4S] cluster</name>
        <dbReference type="ChEBI" id="CHEBI:49883"/>
    </cofactor>
    <text evidence="6">Binds 2 [4Fe-4S] clusters per subunit. One cluster is coordinated with 3 cysteines and an exchangeable S-adenosyl-L-methionine.</text>
</comment>
<dbReference type="Pfam" id="PF04055">
    <property type="entry name" value="Radical_SAM"/>
    <property type="match status" value="1"/>
</dbReference>
<keyword evidence="5 6" id="KW-0411">Iron-sulfur</keyword>
<comment type="pathway">
    <text evidence="6">Protein modification; protein lipoylation via endogenous pathway; protein N(6)-(lipoyl)lysine from octanoyl-[acyl-carrier-protein]: step 2/2.</text>
</comment>
<dbReference type="Gene3D" id="3.20.20.70">
    <property type="entry name" value="Aldolase class I"/>
    <property type="match status" value="1"/>
</dbReference>
<evidence type="ECO:0000313" key="8">
    <source>
        <dbReference type="EMBL" id="AEH39761.1"/>
    </source>
</evidence>
<feature type="binding site" evidence="6">
    <location>
        <position position="99"/>
    </location>
    <ligand>
        <name>[4Fe-4S] cluster</name>
        <dbReference type="ChEBI" id="CHEBI:49883"/>
        <label>2</label>
        <note>4Fe-4S-S-AdoMet</note>
    </ligand>
</feature>
<comment type="function">
    <text evidence="6">Catalyzes the radical-mediated insertion of two sulfur atoms into the C-6 and C-8 positions of the octanoyl moiety bound to the lipoyl domains of lipoate-dependent enzymes, thereby converting the octanoylated domains into lipoylated derivatives.</text>
</comment>
<dbReference type="InterPro" id="IPR003698">
    <property type="entry name" value="Lipoyl_synth"/>
</dbReference>
<dbReference type="GO" id="GO:0016992">
    <property type="term" value="F:lipoate synthase activity"/>
    <property type="evidence" value="ECO:0007669"/>
    <property type="project" value="UniProtKB-UniRule"/>
</dbReference>
<dbReference type="eggNOG" id="COG0320">
    <property type="taxonomic scope" value="Bacteria"/>
</dbReference>
<dbReference type="InterPro" id="IPR058240">
    <property type="entry name" value="rSAM_sf"/>
</dbReference>
<comment type="similarity">
    <text evidence="6">Belongs to the radical SAM superfamily. Lipoyl synthase family.</text>
</comment>
<dbReference type="PANTHER" id="PTHR10949:SF0">
    <property type="entry name" value="LIPOYL SYNTHASE, MITOCHONDRIAL"/>
    <property type="match status" value="1"/>
</dbReference>
<comment type="catalytic activity">
    <reaction evidence="6">
        <text>[[Fe-S] cluster scaffold protein carrying a second [4Fe-4S](2+) cluster] + N(6)-octanoyl-L-lysyl-[protein] + 2 oxidized [2Fe-2S]-[ferredoxin] + 2 S-adenosyl-L-methionine + 4 H(+) = [[Fe-S] cluster scaffold protein] + N(6)-[(R)-dihydrolipoyl]-L-lysyl-[protein] + 4 Fe(3+) + 2 hydrogen sulfide + 2 5'-deoxyadenosine + 2 L-methionine + 2 reduced [2Fe-2S]-[ferredoxin]</text>
        <dbReference type="Rhea" id="RHEA:16585"/>
        <dbReference type="Rhea" id="RHEA-COMP:9928"/>
        <dbReference type="Rhea" id="RHEA-COMP:10000"/>
        <dbReference type="Rhea" id="RHEA-COMP:10001"/>
        <dbReference type="Rhea" id="RHEA-COMP:10475"/>
        <dbReference type="Rhea" id="RHEA-COMP:14568"/>
        <dbReference type="Rhea" id="RHEA-COMP:14569"/>
        <dbReference type="ChEBI" id="CHEBI:15378"/>
        <dbReference type="ChEBI" id="CHEBI:17319"/>
        <dbReference type="ChEBI" id="CHEBI:29034"/>
        <dbReference type="ChEBI" id="CHEBI:29919"/>
        <dbReference type="ChEBI" id="CHEBI:33722"/>
        <dbReference type="ChEBI" id="CHEBI:33737"/>
        <dbReference type="ChEBI" id="CHEBI:33738"/>
        <dbReference type="ChEBI" id="CHEBI:57844"/>
        <dbReference type="ChEBI" id="CHEBI:59789"/>
        <dbReference type="ChEBI" id="CHEBI:78809"/>
        <dbReference type="ChEBI" id="CHEBI:83100"/>
        <dbReference type="EC" id="2.8.1.8"/>
    </reaction>
</comment>
<dbReference type="AlphaFoldDB" id="F7WZA2"/>
<evidence type="ECO:0000256" key="3">
    <source>
        <dbReference type="ARBA" id="ARBA00022723"/>
    </source>
</evidence>
<evidence type="ECO:0000256" key="1">
    <source>
        <dbReference type="ARBA" id="ARBA00022485"/>
    </source>
</evidence>
<dbReference type="InterPro" id="IPR031691">
    <property type="entry name" value="LIAS_N"/>
</dbReference>
<name>F7WZA2_9GAMM</name>
<dbReference type="GO" id="GO:0051539">
    <property type="term" value="F:4 iron, 4 sulfur cluster binding"/>
    <property type="evidence" value="ECO:0007669"/>
    <property type="project" value="UniProtKB-UniRule"/>
</dbReference>
<keyword evidence="6" id="KW-0963">Cytoplasm</keyword>
<dbReference type="NCBIfam" id="NF009544">
    <property type="entry name" value="PRK12928.1"/>
    <property type="match status" value="1"/>
</dbReference>
<feature type="binding site" evidence="6">
    <location>
        <position position="66"/>
    </location>
    <ligand>
        <name>[4Fe-4S] cluster</name>
        <dbReference type="ChEBI" id="CHEBI:49883"/>
        <label>1</label>
    </ligand>
</feature>
<evidence type="ECO:0000256" key="6">
    <source>
        <dbReference type="HAMAP-Rule" id="MF_00206"/>
    </source>
</evidence>
<proteinExistence type="inferred from homology"/>
<feature type="binding site" evidence="6">
    <location>
        <position position="71"/>
    </location>
    <ligand>
        <name>[4Fe-4S] cluster</name>
        <dbReference type="ChEBI" id="CHEBI:49883"/>
        <label>1</label>
    </ligand>
</feature>
<organism evidence="8 9">
    <name type="scientific">Buchnera aphidicola</name>
    <name type="common">Cinara tujafilina</name>
    <dbReference type="NCBI Taxonomy" id="261317"/>
    <lineage>
        <taxon>Bacteria</taxon>
        <taxon>Pseudomonadati</taxon>
        <taxon>Pseudomonadota</taxon>
        <taxon>Gammaproteobacteria</taxon>
        <taxon>Enterobacterales</taxon>
        <taxon>Erwiniaceae</taxon>
        <taxon>Buchnera</taxon>
    </lineage>
</organism>
<dbReference type="STRING" id="261317.BCTU_176"/>
<keyword evidence="4 6" id="KW-0408">Iron</keyword>
<evidence type="ECO:0000256" key="5">
    <source>
        <dbReference type="ARBA" id="ARBA00023014"/>
    </source>
</evidence>
<dbReference type="Proteomes" id="UP000006811">
    <property type="component" value="Chromosome"/>
</dbReference>
<keyword evidence="6" id="KW-0808">Transferase</keyword>
<keyword evidence="3 6" id="KW-0479">Metal-binding</keyword>
<dbReference type="UniPathway" id="UPA00538">
    <property type="reaction ID" value="UER00593"/>
</dbReference>
<evidence type="ECO:0000313" key="9">
    <source>
        <dbReference type="Proteomes" id="UP000006811"/>
    </source>
</evidence>
<keyword evidence="2 6" id="KW-0949">S-adenosyl-L-methionine</keyword>
<dbReference type="InterPro" id="IPR013785">
    <property type="entry name" value="Aldolase_TIM"/>
</dbReference>
<dbReference type="PANTHER" id="PTHR10949">
    <property type="entry name" value="LIPOYL SYNTHASE"/>
    <property type="match status" value="1"/>
</dbReference>
<feature type="binding site" evidence="6">
    <location>
        <position position="92"/>
    </location>
    <ligand>
        <name>[4Fe-4S] cluster</name>
        <dbReference type="ChEBI" id="CHEBI:49883"/>
        <label>2</label>
        <note>4Fe-4S-S-AdoMet</note>
    </ligand>
</feature>
<keyword evidence="1 6" id="KW-0004">4Fe-4S</keyword>
<dbReference type="HAMAP" id="MF_00206">
    <property type="entry name" value="Lipoyl_synth"/>
    <property type="match status" value="1"/>
</dbReference>
<dbReference type="EC" id="2.8.1.8" evidence="6"/>
<evidence type="ECO:0000259" key="7">
    <source>
        <dbReference type="PROSITE" id="PS51918"/>
    </source>
</evidence>
<dbReference type="KEGG" id="baj:BCTU_176"/>
<protein>
    <recommendedName>
        <fullName evidence="6">Lipoyl synthase</fullName>
        <ecNumber evidence="6">2.8.1.8</ecNumber>
    </recommendedName>
    <alternativeName>
        <fullName evidence="6">Lip-syn</fullName>
        <shortName evidence="6">LS</shortName>
    </alternativeName>
    <alternativeName>
        <fullName evidence="6">Lipoate synthase</fullName>
    </alternativeName>
    <alternativeName>
        <fullName evidence="6">Lipoic acid synthase</fullName>
    </alternativeName>
    <alternativeName>
        <fullName evidence="6">Sulfur insertion protein LipA</fullName>
    </alternativeName>
</protein>
<dbReference type="HOGENOM" id="CLU_033144_2_1_6"/>
<keyword evidence="9" id="KW-1185">Reference proteome</keyword>
<feature type="binding site" evidence="6">
    <location>
        <position position="96"/>
    </location>
    <ligand>
        <name>[4Fe-4S] cluster</name>
        <dbReference type="ChEBI" id="CHEBI:49883"/>
        <label>2</label>
        <note>4Fe-4S-S-AdoMet</note>
    </ligand>
</feature>
<comment type="subcellular location">
    <subcellularLocation>
        <location evidence="6">Cytoplasm</location>
    </subcellularLocation>
</comment>
<reference evidence="8 9" key="1">
    <citation type="journal article" date="2011" name="Appl. Environ. Microbiol.">
        <title>The genome of Buchnera aphidicola from the aphid Cinara tujafilina provides new clues about the evolutionary history of metabolic losses in bacterial endosymbionts.</title>
        <authorList>
            <person name="Lamelas A."/>
            <person name="Gosalbes M.J."/>
            <person name="Moya A."/>
            <person name="Latorre A."/>
        </authorList>
    </citation>
    <scope>NUCLEOTIDE SEQUENCE [LARGE SCALE GENOMIC DNA]</scope>
    <source>
        <strain evidence="9">Cinara tujafilina</strain>
    </source>
</reference>
<feature type="binding site" evidence="6">
    <location>
        <position position="77"/>
    </location>
    <ligand>
        <name>[4Fe-4S] cluster</name>
        <dbReference type="ChEBI" id="CHEBI:49883"/>
        <label>1</label>
    </ligand>
</feature>
<accession>F7WZA2</accession>
<dbReference type="InterPro" id="IPR007197">
    <property type="entry name" value="rSAM"/>
</dbReference>
<comment type="caution">
    <text evidence="6">Lacks conserved residue(s) required for the propagation of feature annotation.</text>
</comment>
<dbReference type="PROSITE" id="PS51918">
    <property type="entry name" value="RADICAL_SAM"/>
    <property type="match status" value="1"/>
</dbReference>
<dbReference type="SUPFAM" id="SSF102114">
    <property type="entry name" value="Radical SAM enzymes"/>
    <property type="match status" value="1"/>
</dbReference>
<dbReference type="EMBL" id="CP001817">
    <property type="protein sequence ID" value="AEH39761.1"/>
    <property type="molecule type" value="Genomic_DNA"/>
</dbReference>
<evidence type="ECO:0000256" key="2">
    <source>
        <dbReference type="ARBA" id="ARBA00022691"/>
    </source>
</evidence>
<feature type="domain" description="Radical SAM core" evidence="7">
    <location>
        <begin position="78"/>
        <end position="265"/>
    </location>
</feature>
<evidence type="ECO:0000256" key="4">
    <source>
        <dbReference type="ARBA" id="ARBA00023004"/>
    </source>
</evidence>
<dbReference type="GO" id="GO:0009249">
    <property type="term" value="P:protein lipoylation"/>
    <property type="evidence" value="ECO:0007669"/>
    <property type="project" value="UniProtKB-UniRule"/>
</dbReference>
<sequence>MKNNKINKKKSLNIPTNDITSNINKIEKNIKILKKPDWLRVRFPVITTNINNIKSILRKNKLYSVCEEAQCPNLFECFNRGTATFMILGFICTRKCPFCAVKKGRPIVPDYYEPQKLYNVVMKLKLKYVVLTSVTRDDLHDGGAQHFYNCIRFIRNIKNIKIEILVPDFRNKTKIALNIFQSCPPDVFNHNIENVPRLYPSIRPGSNYHHSLNFLYTFKKYCPNIPTKSGLMLGLGERHDEVLSVLKDLKKIWCFYSYIRTIYAT</sequence>